<reference evidence="14 15" key="1">
    <citation type="journal article" date="2016" name="Nat. Commun.">
        <title>Thousands of microbial genomes shed light on interconnected biogeochemical processes in an aquifer system.</title>
        <authorList>
            <person name="Anantharaman K."/>
            <person name="Brown C.T."/>
            <person name="Hug L.A."/>
            <person name="Sharon I."/>
            <person name="Castelle C.J."/>
            <person name="Probst A.J."/>
            <person name="Thomas B.C."/>
            <person name="Singh A."/>
            <person name="Wilkins M.J."/>
            <person name="Karaoz U."/>
            <person name="Brodie E.L."/>
            <person name="Williams K.H."/>
            <person name="Hubbard S.S."/>
            <person name="Banfield J.F."/>
        </authorList>
    </citation>
    <scope>NUCLEOTIDE SEQUENCE [LARGE SCALE GENOMIC DNA]</scope>
</reference>
<dbReference type="GO" id="GO:0009378">
    <property type="term" value="F:four-way junction helicase activity"/>
    <property type="evidence" value="ECO:0007669"/>
    <property type="project" value="TreeGrafter"/>
</dbReference>
<dbReference type="Pfam" id="PF00271">
    <property type="entry name" value="Helicase_C"/>
    <property type="match status" value="1"/>
</dbReference>
<proteinExistence type="inferred from homology"/>
<sequence length="1737" mass="195066">MQNILFLDLETNQTGKIFKIGAVIGEKTFFCSGKFNQAEALRQLDAFAAGAQFVSGHNILKHDLGMIKQSFPEAKILRLPIIDTLLLSPLCFPANPYHHLIKDYKLVPAAMNDPVSDCKQAQKLLIDEISKLRELASTSPELYAVLKELICNPKEESLLSKGMHAVLDEAAPTVKLPKDIIESIQSILGEFSCKTAAKKVAYANIATENSRWLMAYSVRLLSISRTDSVLQPWVRLHYPTITSFLSELRDVPCSDPLCSYCTKAHNSGEQLKQYFGFDKFRDEPKHTNGNSLQLEIVNAGMRGESLLAIMPTGGGKSLGFQLPALVRNARRGYLTVVISPLQALMKDQVDSLQRQGLHNCAALCGILTLPERADVLKSIRSGSIALLYLSPEQLRSRAVYKALLSREIGCWVVDEAHCLSKWGHDFRPDYLYSGRVIKKIAMEQNCPVPPIACFTATAKKDVIEDVQAYFKNETGTEMSLFEGGVERTNLKFEVQMVPAMIKLPRINDLLGERLGKDAKAYAVVFRAKRADTEDTARFLSKQGWRARHFHAGLTVSEKKEVQDLFLAGDIQVICATNAFGMGVDKQDIRLVIHGDTPASLENYLQEAGRAGRDQEEADCILLYNEEDCEQQFRLSALSELSRRDIAQILRGLRKAAIQRHTDEIVITTGELLRDEDVEVNFQAGDANADTKVRTAIAWLEREGFLERNENLTNVLQAKPLVNSIQEAKIKLKSLGISEGESRLWLAILQYIFSTPANDSIRIDDLAGLPEFAAYAKISKDDFPQEFVRDRGGCEYLSSKVFKTLDAMVGAGVLQKSTLLSAYLRYKIEDSSIKRAERIAVLNREIVKTLGEYDPDPNGYVPLDLKKLNQELRNRDFDCSLPLLRQLMKSFKADSHIFNAHEGEITLRSTGRDIYRVKITGGWGKVTENINNKLRVAEVVLAKLLACAPEKAQAARDLLVEFTYEDLVQVAQKDPDLKQAVKDWNAAIEQALLFLHEQQVIVLQKGLSIFRTAMTIKVLPEGQGKQYSAENYERVHHHYKERVFQVHVMNEYANLGISRIQDALHLVLAYFIMSKESFVAKFFAKQKALLEMATTANSYDKIVEKLENRAQEQIVTAPTTKPMLILAGPGSGKTRAVVHRCAYLLRIKRVKAQSILICCFTHKAAIEIRRRLTDLVGADARGVTVQTYHALALRILGLSVADMMEEARKAENFFENMISDVVEVLNGTKTVAGLEADEVRDRLLAGFEHILVDEYQDIDEKQYAMISAIAGRKLKDSESDRKLSILAVGDDDQGIYGFRGSNVKFIKQFQIDYGADVKELIENYRSSGNIIDASNTLIEHNKDRMKKDRPIRINKFRSMQSPGGQFGDIDALTKGKVSVVKVNDILGQAEAAIKEAVRLKSLGIERWDSIAILARNHVDLSYIRSRAEALSVPVSWPIDGKKMPPLHRIREIRRALDTLSIDENLIANADEFAAMLGLEQKQPDGNIWFRLLSDLLDDWRAETQNEKTPVKLFVDFIYESLHQLRKDESVGEGVVLSTVHAAKGKEFPHVLLCGDWGYDINRDTPIEEQRRVFYVGMTRAQNSLAIFDRQDTKNIFSPELKGECFIYRAETSAIDGDTPRRDYSLLGLGDLFIDYAGRLEPGGPFHGALANLKTGDKLTAIQSGDKVGLIDSNKVQVALLSKLVSAQWMPQLEYIESIRVLGMVQRYKTDSDKPEFTEKLQVDQWEVPFCEIVTRLQK</sequence>
<dbReference type="EMBL" id="MHTO01000004">
    <property type="protein sequence ID" value="OHA62741.1"/>
    <property type="molecule type" value="Genomic_DNA"/>
</dbReference>
<evidence type="ECO:0000256" key="6">
    <source>
        <dbReference type="ARBA" id="ARBA00023125"/>
    </source>
</evidence>
<dbReference type="GO" id="GO:0006281">
    <property type="term" value="P:DNA repair"/>
    <property type="evidence" value="ECO:0007669"/>
    <property type="project" value="TreeGrafter"/>
</dbReference>
<dbReference type="CDD" id="cd17932">
    <property type="entry name" value="DEXQc_UvrD"/>
    <property type="match status" value="1"/>
</dbReference>
<dbReference type="GO" id="GO:0043590">
    <property type="term" value="C:bacterial nucleoid"/>
    <property type="evidence" value="ECO:0007669"/>
    <property type="project" value="TreeGrafter"/>
</dbReference>
<keyword evidence="4 10" id="KW-0347">Helicase</keyword>
<dbReference type="GO" id="GO:0005737">
    <property type="term" value="C:cytoplasm"/>
    <property type="evidence" value="ECO:0007669"/>
    <property type="project" value="TreeGrafter"/>
</dbReference>
<evidence type="ECO:0000313" key="14">
    <source>
        <dbReference type="EMBL" id="OHA62741.1"/>
    </source>
</evidence>
<dbReference type="GO" id="GO:0005524">
    <property type="term" value="F:ATP binding"/>
    <property type="evidence" value="ECO:0007669"/>
    <property type="project" value="UniProtKB-UniRule"/>
</dbReference>
<dbReference type="Gene3D" id="3.30.420.10">
    <property type="entry name" value="Ribonuclease H-like superfamily/Ribonuclease H"/>
    <property type="match status" value="1"/>
</dbReference>
<dbReference type="SUPFAM" id="SSF53098">
    <property type="entry name" value="Ribonuclease H-like"/>
    <property type="match status" value="1"/>
</dbReference>
<dbReference type="PROSITE" id="PS51198">
    <property type="entry name" value="UVRD_HELICASE_ATP_BIND"/>
    <property type="match status" value="1"/>
</dbReference>
<dbReference type="GO" id="GO:0003677">
    <property type="term" value="F:DNA binding"/>
    <property type="evidence" value="ECO:0007669"/>
    <property type="project" value="UniProtKB-KW"/>
</dbReference>
<keyword evidence="2 10" id="KW-0547">Nucleotide-binding</keyword>
<comment type="catalytic activity">
    <reaction evidence="8">
        <text>Couples ATP hydrolysis with the unwinding of duplex DNA by translocating in the 3'-5' direction.</text>
        <dbReference type="EC" id="5.6.2.4"/>
    </reaction>
</comment>
<dbReference type="STRING" id="1802443.A2117_01340"/>
<keyword evidence="5 10" id="KW-0067">ATP-binding</keyword>
<dbReference type="Pfam" id="PF00270">
    <property type="entry name" value="DEAD"/>
    <property type="match status" value="1"/>
</dbReference>
<dbReference type="InterPro" id="IPR001650">
    <property type="entry name" value="Helicase_C-like"/>
</dbReference>
<evidence type="ECO:0000256" key="3">
    <source>
        <dbReference type="ARBA" id="ARBA00022801"/>
    </source>
</evidence>
<dbReference type="PROSITE" id="PS51194">
    <property type="entry name" value="HELICASE_CTER"/>
    <property type="match status" value="1"/>
</dbReference>
<dbReference type="InterPro" id="IPR012337">
    <property type="entry name" value="RNaseH-like_sf"/>
</dbReference>
<keyword evidence="3 10" id="KW-0378">Hydrolase</keyword>
<evidence type="ECO:0000256" key="2">
    <source>
        <dbReference type="ARBA" id="ARBA00022741"/>
    </source>
</evidence>
<evidence type="ECO:0000259" key="11">
    <source>
        <dbReference type="PROSITE" id="PS51192"/>
    </source>
</evidence>
<keyword evidence="6" id="KW-0238">DNA-binding</keyword>
<dbReference type="Gene3D" id="1.10.486.10">
    <property type="entry name" value="PCRA, domain 4"/>
    <property type="match status" value="1"/>
</dbReference>
<evidence type="ECO:0000256" key="1">
    <source>
        <dbReference type="ARBA" id="ARBA00005446"/>
    </source>
</evidence>
<keyword evidence="7" id="KW-0413">Isomerase</keyword>
<feature type="domain" description="Helicase C-terminal" evidence="12">
    <location>
        <begin position="502"/>
        <end position="656"/>
    </location>
</feature>
<evidence type="ECO:0000256" key="9">
    <source>
        <dbReference type="ARBA" id="ARBA00034808"/>
    </source>
</evidence>
<feature type="domain" description="Helicase ATP-binding" evidence="11">
    <location>
        <begin position="297"/>
        <end position="476"/>
    </location>
</feature>
<comment type="similarity">
    <text evidence="1">Belongs to the helicase family. RecQ subfamily.</text>
</comment>
<evidence type="ECO:0000256" key="10">
    <source>
        <dbReference type="PROSITE-ProRule" id="PRU00560"/>
    </source>
</evidence>
<name>A0A1G2QS65_9BACT</name>
<dbReference type="GO" id="GO:0030894">
    <property type="term" value="C:replisome"/>
    <property type="evidence" value="ECO:0007669"/>
    <property type="project" value="TreeGrafter"/>
</dbReference>
<dbReference type="EC" id="5.6.2.4" evidence="9"/>
<dbReference type="Proteomes" id="UP000179245">
    <property type="component" value="Unassembled WGS sequence"/>
</dbReference>
<dbReference type="InterPro" id="IPR036397">
    <property type="entry name" value="RNaseH_sf"/>
</dbReference>
<feature type="domain" description="UvrD-like helicase ATP-binding" evidence="13">
    <location>
        <begin position="1105"/>
        <end position="1326"/>
    </location>
</feature>
<dbReference type="GO" id="GO:0016787">
    <property type="term" value="F:hydrolase activity"/>
    <property type="evidence" value="ECO:0007669"/>
    <property type="project" value="UniProtKB-UniRule"/>
</dbReference>
<accession>A0A1G2QS65</accession>
<dbReference type="GO" id="GO:0006310">
    <property type="term" value="P:DNA recombination"/>
    <property type="evidence" value="ECO:0007669"/>
    <property type="project" value="InterPro"/>
</dbReference>
<dbReference type="InterPro" id="IPR027417">
    <property type="entry name" value="P-loop_NTPase"/>
</dbReference>
<dbReference type="Pfam" id="PF13361">
    <property type="entry name" value="UvrD_C"/>
    <property type="match status" value="1"/>
</dbReference>
<evidence type="ECO:0000256" key="8">
    <source>
        <dbReference type="ARBA" id="ARBA00034617"/>
    </source>
</evidence>
<evidence type="ECO:0000256" key="7">
    <source>
        <dbReference type="ARBA" id="ARBA00023235"/>
    </source>
</evidence>
<dbReference type="SMART" id="SM00487">
    <property type="entry name" value="DEXDc"/>
    <property type="match status" value="1"/>
</dbReference>
<dbReference type="InterPro" id="IPR014017">
    <property type="entry name" value="DNA_helicase_UvrD-like_C"/>
</dbReference>
<gene>
    <name evidence="14" type="ORF">A2117_01340</name>
</gene>
<comment type="caution">
    <text evidence="14">The sequence shown here is derived from an EMBL/GenBank/DDBJ whole genome shotgun (WGS) entry which is preliminary data.</text>
</comment>
<dbReference type="PANTHER" id="PTHR13710">
    <property type="entry name" value="DNA HELICASE RECQ FAMILY MEMBER"/>
    <property type="match status" value="1"/>
</dbReference>
<evidence type="ECO:0000313" key="15">
    <source>
        <dbReference type="Proteomes" id="UP000179245"/>
    </source>
</evidence>
<dbReference type="SUPFAM" id="SSF52540">
    <property type="entry name" value="P-loop containing nucleoside triphosphate hydrolases"/>
    <property type="match status" value="2"/>
</dbReference>
<dbReference type="PROSITE" id="PS51192">
    <property type="entry name" value="HELICASE_ATP_BIND_1"/>
    <property type="match status" value="1"/>
</dbReference>
<dbReference type="SMART" id="SM00490">
    <property type="entry name" value="HELICc"/>
    <property type="match status" value="1"/>
</dbReference>
<dbReference type="Gene3D" id="3.40.50.300">
    <property type="entry name" value="P-loop containing nucleotide triphosphate hydrolases"/>
    <property type="match status" value="6"/>
</dbReference>
<dbReference type="InterPro" id="IPR014001">
    <property type="entry name" value="Helicase_ATP-bd"/>
</dbReference>
<evidence type="ECO:0000259" key="13">
    <source>
        <dbReference type="PROSITE" id="PS51198"/>
    </source>
</evidence>
<dbReference type="InterPro" id="IPR011545">
    <property type="entry name" value="DEAD/DEAH_box_helicase_dom"/>
</dbReference>
<dbReference type="PANTHER" id="PTHR13710:SF105">
    <property type="entry name" value="ATP-DEPENDENT DNA HELICASE Q1"/>
    <property type="match status" value="1"/>
</dbReference>
<evidence type="ECO:0000256" key="5">
    <source>
        <dbReference type="ARBA" id="ARBA00022840"/>
    </source>
</evidence>
<protein>
    <recommendedName>
        <fullName evidence="9">DNA 3'-5' helicase</fullName>
        <ecNumber evidence="9">5.6.2.4</ecNumber>
    </recommendedName>
</protein>
<dbReference type="NCBIfam" id="TIGR00614">
    <property type="entry name" value="recQ_fam"/>
    <property type="match status" value="1"/>
</dbReference>
<evidence type="ECO:0000259" key="12">
    <source>
        <dbReference type="PROSITE" id="PS51194"/>
    </source>
</evidence>
<organism evidence="14 15">
    <name type="scientific">Candidatus Wildermuthbacteria bacterium GWA2_46_15</name>
    <dbReference type="NCBI Taxonomy" id="1802443"/>
    <lineage>
        <taxon>Bacteria</taxon>
        <taxon>Candidatus Wildermuthiibacteriota</taxon>
    </lineage>
</organism>
<dbReference type="InterPro" id="IPR004589">
    <property type="entry name" value="DNA_helicase_ATP-dep_RecQ"/>
</dbReference>
<dbReference type="InterPro" id="IPR014016">
    <property type="entry name" value="UvrD-like_ATP-bd"/>
</dbReference>
<dbReference type="Pfam" id="PF13245">
    <property type="entry name" value="AAA_19"/>
    <property type="match status" value="1"/>
</dbReference>
<feature type="binding site" evidence="10">
    <location>
        <begin position="1126"/>
        <end position="1133"/>
    </location>
    <ligand>
        <name>ATP</name>
        <dbReference type="ChEBI" id="CHEBI:30616"/>
    </ligand>
</feature>
<evidence type="ECO:0000256" key="4">
    <source>
        <dbReference type="ARBA" id="ARBA00022806"/>
    </source>
</evidence>
<dbReference type="GO" id="GO:0043138">
    <property type="term" value="F:3'-5' DNA helicase activity"/>
    <property type="evidence" value="ECO:0007669"/>
    <property type="project" value="UniProtKB-EC"/>
</dbReference>